<feature type="transmembrane region" description="Helical" evidence="1">
    <location>
        <begin position="116"/>
        <end position="134"/>
    </location>
</feature>
<reference evidence="2 3" key="1">
    <citation type="submission" date="2024-02" db="EMBL/GenBank/DDBJ databases">
        <title>A novel Gemmatimonadota bacterium.</title>
        <authorList>
            <person name="Du Z.-J."/>
            <person name="Ye Y.-Q."/>
        </authorList>
    </citation>
    <scope>NUCLEOTIDE SEQUENCE [LARGE SCALE GENOMIC DNA]</scope>
    <source>
        <strain evidence="2 3">DH-20</strain>
    </source>
</reference>
<sequence length="157" mass="15888">MSRWMRTLRGMLGMGATFSLGVGGVAGALAALVSLLPGDQGGVELIRLVAASAIWAFPIGIVFSGVTALTARSDRFEELSMARFAAVGAGAGLALFGLLALNAWDAWTPLNALGNATILASLGAGSAAASLAIARRAGDRRLTEGDESHVLPGEPTP</sequence>
<organism evidence="2 3">
    <name type="scientific">Gaopeijia maritima</name>
    <dbReference type="NCBI Taxonomy" id="3119007"/>
    <lineage>
        <taxon>Bacteria</taxon>
        <taxon>Pseudomonadati</taxon>
        <taxon>Gemmatimonadota</taxon>
        <taxon>Longimicrobiia</taxon>
        <taxon>Gaopeijiales</taxon>
        <taxon>Gaopeijiaceae</taxon>
        <taxon>Gaopeijia</taxon>
    </lineage>
</organism>
<keyword evidence="3" id="KW-1185">Reference proteome</keyword>
<keyword evidence="1" id="KW-0472">Membrane</keyword>
<feature type="transmembrane region" description="Helical" evidence="1">
    <location>
        <begin position="46"/>
        <end position="69"/>
    </location>
</feature>
<evidence type="ECO:0000313" key="3">
    <source>
        <dbReference type="Proteomes" id="UP001484239"/>
    </source>
</evidence>
<name>A0ABU9ECI9_9BACT</name>
<dbReference type="RefSeq" id="WP_405288379.1">
    <property type="nucleotide sequence ID" value="NZ_JBBHLJ010000010.1"/>
</dbReference>
<gene>
    <name evidence="2" type="ORF">WI372_15765</name>
</gene>
<keyword evidence="1" id="KW-0812">Transmembrane</keyword>
<proteinExistence type="predicted"/>
<protein>
    <submittedName>
        <fullName evidence="2">Uncharacterized protein</fullName>
    </submittedName>
</protein>
<evidence type="ECO:0000313" key="2">
    <source>
        <dbReference type="EMBL" id="MEK9502451.1"/>
    </source>
</evidence>
<dbReference type="EMBL" id="JBBHLI010000011">
    <property type="protein sequence ID" value="MEK9502451.1"/>
    <property type="molecule type" value="Genomic_DNA"/>
</dbReference>
<accession>A0ABU9ECI9</accession>
<evidence type="ECO:0000256" key="1">
    <source>
        <dbReference type="SAM" id="Phobius"/>
    </source>
</evidence>
<dbReference type="Proteomes" id="UP001484239">
    <property type="component" value="Unassembled WGS sequence"/>
</dbReference>
<comment type="caution">
    <text evidence="2">The sequence shown here is derived from an EMBL/GenBank/DDBJ whole genome shotgun (WGS) entry which is preliminary data.</text>
</comment>
<feature type="transmembrane region" description="Helical" evidence="1">
    <location>
        <begin position="81"/>
        <end position="104"/>
    </location>
</feature>
<keyword evidence="1" id="KW-1133">Transmembrane helix</keyword>